<evidence type="ECO:0000313" key="4">
    <source>
        <dbReference type="Proteomes" id="UP000619078"/>
    </source>
</evidence>
<dbReference type="CDD" id="cd01831">
    <property type="entry name" value="Endoglucanase_E_like"/>
    <property type="match status" value="1"/>
</dbReference>
<dbReference type="InterPro" id="IPR036514">
    <property type="entry name" value="SGNH_hydro_sf"/>
</dbReference>
<dbReference type="SUPFAM" id="SSF52266">
    <property type="entry name" value="SGNH hydrolase"/>
    <property type="match status" value="1"/>
</dbReference>
<dbReference type="EMBL" id="JACWMX010000001">
    <property type="protein sequence ID" value="MBD1392134.1"/>
    <property type="molecule type" value="Genomic_DNA"/>
</dbReference>
<dbReference type="AlphaFoldDB" id="A0A926NUU0"/>
<reference evidence="3" key="1">
    <citation type="submission" date="2020-09" db="EMBL/GenBank/DDBJ databases">
        <title>Novel species of Mucilaginibacter isolated from a glacier on the Tibetan Plateau.</title>
        <authorList>
            <person name="Liu Q."/>
            <person name="Xin Y.-H."/>
        </authorList>
    </citation>
    <scope>NUCLEOTIDE SEQUENCE</scope>
    <source>
        <strain evidence="3">ZB1P21</strain>
    </source>
</reference>
<organism evidence="3 4">
    <name type="scientific">Mucilaginibacter glaciei</name>
    <dbReference type="NCBI Taxonomy" id="2772109"/>
    <lineage>
        <taxon>Bacteria</taxon>
        <taxon>Pseudomonadati</taxon>
        <taxon>Bacteroidota</taxon>
        <taxon>Sphingobacteriia</taxon>
        <taxon>Sphingobacteriales</taxon>
        <taxon>Sphingobacteriaceae</taxon>
        <taxon>Mucilaginibacter</taxon>
    </lineage>
</organism>
<dbReference type="Pfam" id="PF17996">
    <property type="entry name" value="CE2_N"/>
    <property type="match status" value="1"/>
</dbReference>
<comment type="caution">
    <text evidence="3">The sequence shown here is derived from an EMBL/GenBank/DDBJ whole genome shotgun (WGS) entry which is preliminary data.</text>
</comment>
<keyword evidence="3" id="KW-0378">Hydrolase</keyword>
<dbReference type="InterPro" id="IPR052762">
    <property type="entry name" value="PCW_deacetylase/CE"/>
</dbReference>
<evidence type="ECO:0000256" key="1">
    <source>
        <dbReference type="SAM" id="SignalP"/>
    </source>
</evidence>
<accession>A0A926NUU0</accession>
<gene>
    <name evidence="3" type="ORF">IDJ76_03390</name>
</gene>
<dbReference type="Gene3D" id="3.40.50.1110">
    <property type="entry name" value="SGNH hydrolase"/>
    <property type="match status" value="1"/>
</dbReference>
<name>A0A926NUU0_9SPHI</name>
<dbReference type="Gene3D" id="2.60.120.260">
    <property type="entry name" value="Galactose-binding domain-like"/>
    <property type="match status" value="1"/>
</dbReference>
<dbReference type="Proteomes" id="UP000619078">
    <property type="component" value="Unassembled WGS sequence"/>
</dbReference>
<dbReference type="PANTHER" id="PTHR37834">
    <property type="entry name" value="GDSL-LIKE LIPASE/ACYLHYDROLASE DOMAIN PROTEIN (AFU_ORTHOLOGUE AFUA_2G00620)"/>
    <property type="match status" value="1"/>
</dbReference>
<dbReference type="GO" id="GO:0052689">
    <property type="term" value="F:carboxylic ester hydrolase activity"/>
    <property type="evidence" value="ECO:0007669"/>
    <property type="project" value="InterPro"/>
</dbReference>
<dbReference type="RefSeq" id="WP_191160715.1">
    <property type="nucleotide sequence ID" value="NZ_JACWMX010000001.1"/>
</dbReference>
<proteinExistence type="predicted"/>
<feature type="domain" description="Carbohydrate esterase 2 N-terminal" evidence="2">
    <location>
        <begin position="35"/>
        <end position="139"/>
    </location>
</feature>
<keyword evidence="1" id="KW-0732">Signal</keyword>
<evidence type="ECO:0000313" key="3">
    <source>
        <dbReference type="EMBL" id="MBD1392134.1"/>
    </source>
</evidence>
<dbReference type="InterPro" id="IPR037461">
    <property type="entry name" value="CtCE2-like_dom"/>
</dbReference>
<evidence type="ECO:0000259" key="2">
    <source>
        <dbReference type="Pfam" id="PF17996"/>
    </source>
</evidence>
<sequence length="357" mass="40326">MKKKVFSSFLILLITCFSVSYAQNIIDFKNAKVRYTGRIGMKGDAAELTWTASSVIVNFTGTSAKATLRDDSGNDRIDIVIDDKVTTTLQPTTEKKEYVLAANLPAGKHKLELFKRTEYDMGRLYFYCLNIDGQLLNPPTYKYRIEFYGNSITCGYAIEDTAGKDRGSAEFENGFKAYANQTARNLNAEVNIIAKSGIGVIISWFNYVMPDIYDRVAANDKQPLWNFKKYTPEVVVVNLFQNDYWLIANAQHEQFKAHFGSTPPTPEFIIKGYQDFISKIRIKYPKATIICALGSMNATEDKSPMPGYIEKAVAGLNDRNIITHFFPYKQTPGHPSAKEQTVMAEDLTAFIKSTMKW</sequence>
<feature type="chain" id="PRO_5037817256" evidence="1">
    <location>
        <begin position="23"/>
        <end position="357"/>
    </location>
</feature>
<feature type="signal peptide" evidence="1">
    <location>
        <begin position="1"/>
        <end position="22"/>
    </location>
</feature>
<dbReference type="InterPro" id="IPR040794">
    <property type="entry name" value="CE2_N"/>
</dbReference>
<protein>
    <submittedName>
        <fullName evidence="3">SGNH/GDSL hydrolase family protein</fullName>
    </submittedName>
</protein>
<keyword evidence="4" id="KW-1185">Reference proteome</keyword>
<dbReference type="PANTHER" id="PTHR37834:SF2">
    <property type="entry name" value="ESTERASE, SGNH HYDROLASE-TYPE"/>
    <property type="match status" value="1"/>
</dbReference>